<gene>
    <name evidence="3" type="ORF">J2Z20_000592</name>
</gene>
<keyword evidence="1" id="KW-1133">Transmembrane helix</keyword>
<feature type="domain" description="Calcineurin-like phosphoesterase" evidence="2">
    <location>
        <begin position="50"/>
        <end position="202"/>
    </location>
</feature>
<keyword evidence="4" id="KW-1185">Reference proteome</keyword>
<feature type="transmembrane region" description="Helical" evidence="1">
    <location>
        <begin position="6"/>
        <end position="24"/>
    </location>
</feature>
<evidence type="ECO:0000259" key="2">
    <source>
        <dbReference type="Pfam" id="PF00149"/>
    </source>
</evidence>
<dbReference type="SUPFAM" id="SSF56300">
    <property type="entry name" value="Metallo-dependent phosphatases"/>
    <property type="match status" value="1"/>
</dbReference>
<keyword evidence="1" id="KW-0812">Transmembrane</keyword>
<reference evidence="3 4" key="1">
    <citation type="submission" date="2021-03" db="EMBL/GenBank/DDBJ databases">
        <title>Genomic Encyclopedia of Type Strains, Phase IV (KMG-IV): sequencing the most valuable type-strain genomes for metagenomic binning, comparative biology and taxonomic classification.</title>
        <authorList>
            <person name="Goeker M."/>
        </authorList>
    </citation>
    <scope>NUCLEOTIDE SEQUENCE [LARGE SCALE GENOMIC DNA]</scope>
    <source>
        <strain evidence="3 4">DSM 23491</strain>
    </source>
</reference>
<sequence length="271" mass="30893">MGVDTLEWLFGLVLIVGLSLLLWMRWEAVSYRISYNHIELKRLPRNFNGMNILFITDIHRRKLSHKRFDSLKGKVDLILLGGDLMQRKVPLLRVRYNMNILRAIAPVYAVHGNHDYDAGVRKLDLMLKECGVILLNNEQVVWEKDGESLCLTGIDEHRKKDTTERLLNTKADCHIVLVHDPKWIQEMDTVSVDLILAGHTHGGQIRLPFIGAIHLGPFYKKYANGLFQLDSSIASPRAKMFISRGIGTNHLPLRLACRAEVHIIVLHGAQS</sequence>
<proteinExistence type="predicted"/>
<dbReference type="PANTHER" id="PTHR31302:SF32">
    <property type="entry name" value="PHOSPHOESTERASE"/>
    <property type="match status" value="1"/>
</dbReference>
<evidence type="ECO:0000256" key="1">
    <source>
        <dbReference type="SAM" id="Phobius"/>
    </source>
</evidence>
<accession>A0ABS4GZM9</accession>
<keyword evidence="1" id="KW-0472">Membrane</keyword>
<dbReference type="EMBL" id="JAGGKP010000001">
    <property type="protein sequence ID" value="MBP1935731.1"/>
    <property type="molecule type" value="Genomic_DNA"/>
</dbReference>
<dbReference type="InterPro" id="IPR051158">
    <property type="entry name" value="Metallophosphoesterase_sf"/>
</dbReference>
<dbReference type="InterPro" id="IPR004843">
    <property type="entry name" value="Calcineurin-like_PHP"/>
</dbReference>
<protein>
    <submittedName>
        <fullName evidence="3">MPP superfamily phosphohydrolase</fullName>
    </submittedName>
</protein>
<dbReference type="RefSeq" id="WP_209845230.1">
    <property type="nucleotide sequence ID" value="NZ_CBCRVE010000001.1"/>
</dbReference>
<evidence type="ECO:0000313" key="3">
    <source>
        <dbReference type="EMBL" id="MBP1935731.1"/>
    </source>
</evidence>
<dbReference type="InterPro" id="IPR029052">
    <property type="entry name" value="Metallo-depent_PP-like"/>
</dbReference>
<comment type="caution">
    <text evidence="3">The sequence shown here is derived from an EMBL/GenBank/DDBJ whole genome shotgun (WGS) entry which is preliminary data.</text>
</comment>
<dbReference type="Pfam" id="PF00149">
    <property type="entry name" value="Metallophos"/>
    <property type="match status" value="1"/>
</dbReference>
<dbReference type="PANTHER" id="PTHR31302">
    <property type="entry name" value="TRANSMEMBRANE PROTEIN WITH METALLOPHOSPHOESTERASE DOMAIN-RELATED"/>
    <property type="match status" value="1"/>
</dbReference>
<dbReference type="Gene3D" id="3.60.21.10">
    <property type="match status" value="1"/>
</dbReference>
<dbReference type="Proteomes" id="UP001519273">
    <property type="component" value="Unassembled WGS sequence"/>
</dbReference>
<evidence type="ECO:0000313" key="4">
    <source>
        <dbReference type="Proteomes" id="UP001519273"/>
    </source>
</evidence>
<organism evidence="3 4">
    <name type="scientific">Paenibacillus sediminis</name>
    <dbReference type="NCBI Taxonomy" id="664909"/>
    <lineage>
        <taxon>Bacteria</taxon>
        <taxon>Bacillati</taxon>
        <taxon>Bacillota</taxon>
        <taxon>Bacilli</taxon>
        <taxon>Bacillales</taxon>
        <taxon>Paenibacillaceae</taxon>
        <taxon>Paenibacillus</taxon>
    </lineage>
</organism>
<name>A0ABS4GZM9_9BACL</name>